<evidence type="ECO:0000313" key="2">
    <source>
        <dbReference type="Proteomes" id="UP000092024"/>
    </source>
</evidence>
<dbReference type="RefSeq" id="WP_068685472.1">
    <property type="nucleotide sequence ID" value="NZ_LYPA01000067.1"/>
</dbReference>
<accession>A0A1A5YEN5</accession>
<reference evidence="1 2" key="1">
    <citation type="submission" date="2016-05" db="EMBL/GenBank/DDBJ databases">
        <title>Paenibacillus oryzae. sp. nov., isolated from the rice root.</title>
        <authorList>
            <person name="Zhang J."/>
            <person name="Zhang X."/>
        </authorList>
    </citation>
    <scope>NUCLEOTIDE SEQUENCE [LARGE SCALE GENOMIC DNA]</scope>
    <source>
        <strain evidence="1 2">1DrF-4</strain>
    </source>
</reference>
<organism evidence="1 2">
    <name type="scientific">Paenibacillus oryzae</name>
    <dbReference type="NCBI Taxonomy" id="1844972"/>
    <lineage>
        <taxon>Bacteria</taxon>
        <taxon>Bacillati</taxon>
        <taxon>Bacillota</taxon>
        <taxon>Bacilli</taxon>
        <taxon>Bacillales</taxon>
        <taxon>Paenibacillaceae</taxon>
        <taxon>Paenibacillus</taxon>
    </lineage>
</organism>
<dbReference type="EMBL" id="LYPA01000067">
    <property type="protein sequence ID" value="OBR64048.1"/>
    <property type="molecule type" value="Genomic_DNA"/>
</dbReference>
<comment type="caution">
    <text evidence="1">The sequence shown here is derived from an EMBL/GenBank/DDBJ whole genome shotgun (WGS) entry which is preliminary data.</text>
</comment>
<dbReference type="AlphaFoldDB" id="A0A1A5YEN5"/>
<keyword evidence="2" id="KW-1185">Reference proteome</keyword>
<proteinExistence type="predicted"/>
<protein>
    <submittedName>
        <fullName evidence="1">Uncharacterized protein</fullName>
    </submittedName>
</protein>
<sequence length="402" mass="44666">MPNDKKDLPHAGPITEPGRYPIDLTGPHSHTLIIKPGVGSLSIGPSHLGTKADLHAAADAHLNWSVFEAFATPAGSPWPRYLNYTGSDRGFFEWAKNRPVEEMTWSPVLSAATAVDATLSKFHGLSINLDQPGGKLSLKLPKEYYRLGVSGDLLRFSATGDLPSMLVLAPHTSRRKNAEPYTLPDLGELHQVTNLTLQNEPMSQPISLTCMSRFPNLTSLSLWGNFCDLGTLAELEGLVNLELRFMPDLTHLPSLDSWPLLDRFIAFNVEEDMGKQLKKQMKARGINRPWDDYASVSKLRKAEWWTTEYGRPFSSWPKRLAKAANEAYDAAKEGLAQAKSLAEAEAAITGFAKRFNTLKGIETTEREDLGEAVWQLSQGDHLIGEPIPEELAQRWFDSARDY</sequence>
<name>A0A1A5YEN5_9BACL</name>
<dbReference type="Gene3D" id="3.80.10.10">
    <property type="entry name" value="Ribonuclease Inhibitor"/>
    <property type="match status" value="1"/>
</dbReference>
<gene>
    <name evidence="1" type="ORF">A7K91_20365</name>
</gene>
<dbReference type="InterPro" id="IPR032675">
    <property type="entry name" value="LRR_dom_sf"/>
</dbReference>
<dbReference type="OrthoDB" id="2517291at2"/>
<dbReference type="Proteomes" id="UP000092024">
    <property type="component" value="Unassembled WGS sequence"/>
</dbReference>
<evidence type="ECO:0000313" key="1">
    <source>
        <dbReference type="EMBL" id="OBR64048.1"/>
    </source>
</evidence>